<accession>A0A481YRU1</accession>
<evidence type="ECO:0000313" key="1">
    <source>
        <dbReference type="EMBL" id="QBK85908.1"/>
    </source>
</evidence>
<protein>
    <submittedName>
        <fullName evidence="1">Uncharacterized protein</fullName>
    </submittedName>
</protein>
<gene>
    <name evidence="1" type="ORF">LCMAC101_05030</name>
</gene>
<dbReference type="EMBL" id="MK500328">
    <property type="protein sequence ID" value="QBK85908.1"/>
    <property type="molecule type" value="Genomic_DNA"/>
</dbReference>
<name>A0A481YRU1_9VIRU</name>
<reference evidence="1" key="1">
    <citation type="journal article" date="2019" name="MBio">
        <title>Virus Genomes from Deep Sea Sediments Expand the Ocean Megavirome and Support Independent Origins of Viral Gigantism.</title>
        <authorList>
            <person name="Backstrom D."/>
            <person name="Yutin N."/>
            <person name="Jorgensen S.L."/>
            <person name="Dharamshi J."/>
            <person name="Homa F."/>
            <person name="Zaremba-Niedwiedzka K."/>
            <person name="Spang A."/>
            <person name="Wolf Y.I."/>
            <person name="Koonin E.V."/>
            <person name="Ettema T.J."/>
        </authorList>
    </citation>
    <scope>NUCLEOTIDE SEQUENCE</scope>
</reference>
<sequence length="242" mass="28639">MSSQGQIFVGRAIYQNGKWNYPSLKNCETIVVMSTSYSPWSHLSPYCLKDEKGRILENVWQFSKVYAEVPESKQYKNRYTREVIWEYPREVHMKKNELTPEYWIWRKKGMYCEHPVRYPVGYNHRHKCLFALKKRSGSRLDYIESRKAIYVPLYSKAVKKEPKFDKLVKMVQNGTRILIVEVDGPHQESSQYYSEKYDCPDNFIKHNCMKASEKNLNLMLNDGKHPFGHGYCLAQALIDTIE</sequence>
<proteinExistence type="predicted"/>
<organism evidence="1">
    <name type="scientific">Marseillevirus LCMAC101</name>
    <dbReference type="NCBI Taxonomy" id="2506602"/>
    <lineage>
        <taxon>Viruses</taxon>
        <taxon>Varidnaviria</taxon>
        <taxon>Bamfordvirae</taxon>
        <taxon>Nucleocytoviricota</taxon>
        <taxon>Megaviricetes</taxon>
        <taxon>Pimascovirales</taxon>
        <taxon>Pimascovirales incertae sedis</taxon>
        <taxon>Marseilleviridae</taxon>
    </lineage>
</organism>